<dbReference type="Gene3D" id="1.10.760.10">
    <property type="entry name" value="Cytochrome c-like domain"/>
    <property type="match status" value="1"/>
</dbReference>
<dbReference type="AlphaFoldDB" id="A0A1H2RQS2"/>
<accession>A0A1H2RQS2</accession>
<dbReference type="PROSITE" id="PS51007">
    <property type="entry name" value="CYTC"/>
    <property type="match status" value="1"/>
</dbReference>
<comment type="caution">
    <text evidence="8">The sequence shown here is derived from an EMBL/GenBank/DDBJ whole genome shotgun (WGS) entry which is preliminary data.</text>
</comment>
<dbReference type="GeneID" id="85017599"/>
<evidence type="ECO:0000313" key="8">
    <source>
        <dbReference type="EMBL" id="SDW21500.1"/>
    </source>
</evidence>
<proteinExistence type="predicted"/>
<evidence type="ECO:0000256" key="2">
    <source>
        <dbReference type="ARBA" id="ARBA00022723"/>
    </source>
</evidence>
<dbReference type="PANTHER" id="PTHR33751:SF1">
    <property type="entry name" value="CBB3-TYPE CYTOCHROME C OXIDASE SUBUNIT FIXP"/>
    <property type="match status" value="1"/>
</dbReference>
<dbReference type="OrthoDB" id="9811281at2"/>
<feature type="compositionally biased region" description="Basic and acidic residues" evidence="5">
    <location>
        <begin position="278"/>
        <end position="287"/>
    </location>
</feature>
<dbReference type="Pfam" id="PF13442">
    <property type="entry name" value="Cytochrome_CBB3"/>
    <property type="match status" value="1"/>
</dbReference>
<keyword evidence="3 4" id="KW-0408">Iron</keyword>
<feature type="region of interest" description="Disordered" evidence="5">
    <location>
        <begin position="268"/>
        <end position="287"/>
    </location>
</feature>
<evidence type="ECO:0000259" key="7">
    <source>
        <dbReference type="PROSITE" id="PS51007"/>
    </source>
</evidence>
<feature type="domain" description="Cytochrome c" evidence="7">
    <location>
        <begin position="188"/>
        <end position="268"/>
    </location>
</feature>
<dbReference type="InterPro" id="IPR050597">
    <property type="entry name" value="Cytochrome_c_Oxidase_Subunit"/>
</dbReference>
<evidence type="ECO:0000256" key="6">
    <source>
        <dbReference type="SAM" id="Phobius"/>
    </source>
</evidence>
<dbReference type="PANTHER" id="PTHR33751">
    <property type="entry name" value="CBB3-TYPE CYTOCHROME C OXIDASE SUBUNIT FIXP"/>
    <property type="match status" value="1"/>
</dbReference>
<dbReference type="InterPro" id="IPR009056">
    <property type="entry name" value="Cyt_c-like_dom"/>
</dbReference>
<dbReference type="Proteomes" id="UP000182771">
    <property type="component" value="Unassembled WGS sequence"/>
</dbReference>
<keyword evidence="2 4" id="KW-0479">Metal-binding</keyword>
<keyword evidence="9" id="KW-1185">Reference proteome</keyword>
<dbReference type="Pfam" id="PF14715">
    <property type="entry name" value="FixP_N"/>
    <property type="match status" value="1"/>
</dbReference>
<dbReference type="RefSeq" id="WP_016419793.1">
    <property type="nucleotide sequence ID" value="NZ_FNND01000001.1"/>
</dbReference>
<keyword evidence="6" id="KW-1133">Transmembrane helix</keyword>
<dbReference type="Gene3D" id="6.10.280.130">
    <property type="match status" value="1"/>
</dbReference>
<evidence type="ECO:0000313" key="9">
    <source>
        <dbReference type="Proteomes" id="UP000182771"/>
    </source>
</evidence>
<feature type="transmembrane region" description="Helical" evidence="6">
    <location>
        <begin position="38"/>
        <end position="58"/>
    </location>
</feature>
<dbReference type="GO" id="GO:0020037">
    <property type="term" value="F:heme binding"/>
    <property type="evidence" value="ECO:0007669"/>
    <property type="project" value="InterPro"/>
</dbReference>
<dbReference type="InterPro" id="IPR036909">
    <property type="entry name" value="Cyt_c-like_dom_sf"/>
</dbReference>
<feature type="transmembrane region" description="Helical" evidence="6">
    <location>
        <begin position="6"/>
        <end position="26"/>
    </location>
</feature>
<keyword evidence="6" id="KW-0472">Membrane</keyword>
<gene>
    <name evidence="8" type="ORF">SAMN05444420_101545</name>
</gene>
<protein>
    <submittedName>
        <fullName evidence="8">Cytochrome c oxidase cbb3-type subunit 3</fullName>
    </submittedName>
</protein>
<keyword evidence="1 4" id="KW-0349">Heme</keyword>
<evidence type="ECO:0000256" key="4">
    <source>
        <dbReference type="PROSITE-ProRule" id="PRU00433"/>
    </source>
</evidence>
<dbReference type="GO" id="GO:0046872">
    <property type="term" value="F:metal ion binding"/>
    <property type="evidence" value="ECO:0007669"/>
    <property type="project" value="UniProtKB-KW"/>
</dbReference>
<evidence type="ECO:0000256" key="3">
    <source>
        <dbReference type="ARBA" id="ARBA00023004"/>
    </source>
</evidence>
<dbReference type="GO" id="GO:0009055">
    <property type="term" value="F:electron transfer activity"/>
    <property type="evidence" value="ECO:0007669"/>
    <property type="project" value="InterPro"/>
</dbReference>
<name>A0A1H2RQS2_9FLAO</name>
<dbReference type="InterPro" id="IPR038414">
    <property type="entry name" value="CcoP_N_sf"/>
</dbReference>
<feature type="transmembrane region" description="Helical" evidence="6">
    <location>
        <begin position="123"/>
        <end position="140"/>
    </location>
</feature>
<dbReference type="SUPFAM" id="SSF46626">
    <property type="entry name" value="Cytochrome c"/>
    <property type="match status" value="1"/>
</dbReference>
<dbReference type="InterPro" id="IPR032858">
    <property type="entry name" value="CcoP_N"/>
</dbReference>
<organism evidence="8 9">
    <name type="scientific">Capnocytophaga granulosa</name>
    <dbReference type="NCBI Taxonomy" id="45242"/>
    <lineage>
        <taxon>Bacteria</taxon>
        <taxon>Pseudomonadati</taxon>
        <taxon>Bacteroidota</taxon>
        <taxon>Flavobacteriia</taxon>
        <taxon>Flavobacteriales</taxon>
        <taxon>Flavobacteriaceae</taxon>
        <taxon>Capnocytophaga</taxon>
    </lineage>
</organism>
<dbReference type="EMBL" id="FNND01000001">
    <property type="protein sequence ID" value="SDW21500.1"/>
    <property type="molecule type" value="Genomic_DNA"/>
</dbReference>
<sequence>MRNLLALIRILIIVGFAALLLEYIYGTEAASAITSIPSIGGFLIFLTLILIGIEMVAYRKEDLLDHLLSDEQKRQRELAEQNSWWGRFVAKMLDQKPLEKESEIILDHNYDGIQELDNNLPPWWTYLFYACIIFAVVYLFKYEVFGGPDQKAEYEQELTDAKLAIEAFKKANPGMIDADSVTELSDVASLQEGKSIFQANCIMCHAPDAGGGIGPNLTDDHWILGGGIKNVFHTISEGGREGKGMVAWKATLTAKQRQQVASYVLSLQGSSPASPKAPEGDIIWKKE</sequence>
<keyword evidence="6" id="KW-0812">Transmembrane</keyword>
<reference evidence="8 9" key="1">
    <citation type="submission" date="2016-10" db="EMBL/GenBank/DDBJ databases">
        <authorList>
            <person name="Varghese N."/>
            <person name="Submissions S."/>
        </authorList>
    </citation>
    <scope>NUCLEOTIDE SEQUENCE [LARGE SCALE GENOMIC DNA]</scope>
    <source>
        <strain evidence="8 9">DSM 11449</strain>
    </source>
</reference>
<evidence type="ECO:0000256" key="5">
    <source>
        <dbReference type="SAM" id="MobiDB-lite"/>
    </source>
</evidence>
<evidence type="ECO:0000256" key="1">
    <source>
        <dbReference type="ARBA" id="ARBA00022617"/>
    </source>
</evidence>